<evidence type="ECO:0000256" key="1">
    <source>
        <dbReference type="ARBA" id="ARBA00001933"/>
    </source>
</evidence>
<dbReference type="Pfam" id="PF00266">
    <property type="entry name" value="Aminotran_5"/>
    <property type="match status" value="1"/>
</dbReference>
<dbReference type="OrthoDB" id="9808002at2"/>
<sequence>MIYLDYAATTPMSEEAIEVYTRVSRSVFGNPSSLHDAGSHAFHLLEHCREELAELLHAHKTGIYFTGGGSESNILALQSLIEASTIDKGHLITTKVEHPSILNFFARLEGHGYDVTYLSVDKEGLIDLQELSAAIQDNTILASIHHGNGEIGTLQKMEEIGDILHSRNILFHSDCVQTFCKVPMNVNLLPVDSLSFSSHKVYGPKGVGAVYISPETPWQPYLPNTTHEKGFRSGTVNVPGIAAFVTAAQNLHQEMTEEQTRLSAIRHLFIKELASLPYQIKIEGAVHQKLAHILGMRAEGVQGQYLMLGCNRHGIAISTGSACSTGQQSPSKTMTAIGRSETEARQFVRLSFGKSTTADHVYQTVKTLNALLEEFFDTK</sequence>
<dbReference type="STRING" id="407036.SAMN05216243_0031"/>
<dbReference type="EMBL" id="FNFL01000010">
    <property type="protein sequence ID" value="SDK60202.1"/>
    <property type="molecule type" value="Genomic_DNA"/>
</dbReference>
<dbReference type="PANTHER" id="PTHR11601:SF36">
    <property type="entry name" value="CYSTEINE DESULFURASE NIFS-RELATED"/>
    <property type="match status" value="1"/>
</dbReference>
<name>A0A1G9D8I4_9BACI</name>
<evidence type="ECO:0000259" key="3">
    <source>
        <dbReference type="Pfam" id="PF00266"/>
    </source>
</evidence>
<evidence type="ECO:0000313" key="5">
    <source>
        <dbReference type="Proteomes" id="UP000198694"/>
    </source>
</evidence>
<dbReference type="InterPro" id="IPR015424">
    <property type="entry name" value="PyrdxlP-dep_Trfase"/>
</dbReference>
<dbReference type="Gene3D" id="1.10.260.50">
    <property type="match status" value="1"/>
</dbReference>
<dbReference type="RefSeq" id="WP_093217449.1">
    <property type="nucleotide sequence ID" value="NZ_FNFL01000010.1"/>
</dbReference>
<dbReference type="InterPro" id="IPR015422">
    <property type="entry name" value="PyrdxlP-dep_Trfase_small"/>
</dbReference>
<dbReference type="Gene3D" id="3.90.1150.10">
    <property type="entry name" value="Aspartate Aminotransferase, domain 1"/>
    <property type="match status" value="1"/>
</dbReference>
<proteinExistence type="predicted"/>
<comment type="cofactor">
    <cofactor evidence="1">
        <name>pyridoxal 5'-phosphate</name>
        <dbReference type="ChEBI" id="CHEBI:597326"/>
    </cofactor>
</comment>
<keyword evidence="2" id="KW-0663">Pyridoxal phosphate</keyword>
<dbReference type="PANTHER" id="PTHR11601">
    <property type="entry name" value="CYSTEINE DESULFURYLASE FAMILY MEMBER"/>
    <property type="match status" value="1"/>
</dbReference>
<evidence type="ECO:0000313" key="4">
    <source>
        <dbReference type="EMBL" id="SDK60202.1"/>
    </source>
</evidence>
<organism evidence="4 5">
    <name type="scientific">Sediminibacillus albus</name>
    <dbReference type="NCBI Taxonomy" id="407036"/>
    <lineage>
        <taxon>Bacteria</taxon>
        <taxon>Bacillati</taxon>
        <taxon>Bacillota</taxon>
        <taxon>Bacilli</taxon>
        <taxon>Bacillales</taxon>
        <taxon>Bacillaceae</taxon>
        <taxon>Sediminibacillus</taxon>
    </lineage>
</organism>
<accession>A0A1G9D8I4</accession>
<dbReference type="InterPro" id="IPR015421">
    <property type="entry name" value="PyrdxlP-dep_Trfase_major"/>
</dbReference>
<reference evidence="4 5" key="1">
    <citation type="submission" date="2016-10" db="EMBL/GenBank/DDBJ databases">
        <authorList>
            <person name="de Groot N.N."/>
        </authorList>
    </citation>
    <scope>NUCLEOTIDE SEQUENCE [LARGE SCALE GENOMIC DNA]</scope>
    <source>
        <strain evidence="4 5">CGMCC 1.6502</strain>
    </source>
</reference>
<dbReference type="Gene3D" id="3.40.640.10">
    <property type="entry name" value="Type I PLP-dependent aspartate aminotransferase-like (Major domain)"/>
    <property type="match status" value="1"/>
</dbReference>
<dbReference type="GO" id="GO:0003824">
    <property type="term" value="F:catalytic activity"/>
    <property type="evidence" value="ECO:0007669"/>
    <property type="project" value="UniProtKB-ARBA"/>
</dbReference>
<keyword evidence="5" id="KW-1185">Reference proteome</keyword>
<dbReference type="SUPFAM" id="SSF53383">
    <property type="entry name" value="PLP-dependent transferases"/>
    <property type="match status" value="1"/>
</dbReference>
<dbReference type="PIRSF" id="PIRSF005572">
    <property type="entry name" value="NifS"/>
    <property type="match status" value="1"/>
</dbReference>
<dbReference type="NCBIfam" id="NF002806">
    <property type="entry name" value="PRK02948.1"/>
    <property type="match status" value="1"/>
</dbReference>
<gene>
    <name evidence="4" type="ORF">SAMN05216243_0031</name>
</gene>
<dbReference type="InterPro" id="IPR016454">
    <property type="entry name" value="Cysteine_dSase"/>
</dbReference>
<evidence type="ECO:0000256" key="2">
    <source>
        <dbReference type="ARBA" id="ARBA00022898"/>
    </source>
</evidence>
<feature type="domain" description="Aminotransferase class V" evidence="3">
    <location>
        <begin position="2"/>
        <end position="361"/>
    </location>
</feature>
<dbReference type="InterPro" id="IPR000192">
    <property type="entry name" value="Aminotrans_V_dom"/>
</dbReference>
<dbReference type="AlphaFoldDB" id="A0A1G9D8I4"/>
<protein>
    <submittedName>
        <fullName evidence="4">Cysteine desulfurase</fullName>
    </submittedName>
</protein>
<dbReference type="Proteomes" id="UP000198694">
    <property type="component" value="Unassembled WGS sequence"/>
</dbReference>